<dbReference type="Proteomes" id="UP000093795">
    <property type="component" value="Unassembled WGS sequence"/>
</dbReference>
<dbReference type="InterPro" id="IPR011990">
    <property type="entry name" value="TPR-like_helical_dom_sf"/>
</dbReference>
<dbReference type="Pfam" id="PF00211">
    <property type="entry name" value="Guanylate_cyc"/>
    <property type="match status" value="1"/>
</dbReference>
<dbReference type="PANTHER" id="PTHR47691">
    <property type="entry name" value="REGULATOR-RELATED"/>
    <property type="match status" value="1"/>
</dbReference>
<dbReference type="eggNOG" id="COG3903">
    <property type="taxonomic scope" value="Bacteria"/>
</dbReference>
<reference evidence="2 3" key="1">
    <citation type="submission" date="2016-06" db="EMBL/GenBank/DDBJ databases">
        <authorList>
            <person name="Kjaerup R.B."/>
            <person name="Dalgaard T.S."/>
            <person name="Juul-Madsen H.R."/>
        </authorList>
    </citation>
    <scope>NUCLEOTIDE SEQUENCE [LARGE SCALE GENOMIC DNA]</scope>
    <source>
        <strain evidence="2 3">1081914.2</strain>
    </source>
</reference>
<dbReference type="InterPro" id="IPR027417">
    <property type="entry name" value="P-loop_NTPase"/>
</dbReference>
<dbReference type="PROSITE" id="PS50125">
    <property type="entry name" value="GUANYLATE_CYCLASE_2"/>
    <property type="match status" value="1"/>
</dbReference>
<protein>
    <submittedName>
        <fullName evidence="2">Cyclase</fullName>
    </submittedName>
</protein>
<dbReference type="EMBL" id="LZKQ01000209">
    <property type="protein sequence ID" value="OBI80724.1"/>
    <property type="molecule type" value="Genomic_DNA"/>
</dbReference>
<dbReference type="Gene3D" id="1.10.10.10">
    <property type="entry name" value="Winged helix-like DNA-binding domain superfamily/Winged helix DNA-binding domain"/>
    <property type="match status" value="1"/>
</dbReference>
<proteinExistence type="predicted"/>
<evidence type="ECO:0000259" key="1">
    <source>
        <dbReference type="PROSITE" id="PS50125"/>
    </source>
</evidence>
<dbReference type="STRING" id="1790.A5645_12925"/>
<dbReference type="SUPFAM" id="SSF55073">
    <property type="entry name" value="Nucleotide cyclase"/>
    <property type="match status" value="1"/>
</dbReference>
<sequence>MSADPQDWPTGIVTFLFTDVEGSTRRWESDAQGMRTALAAHDRALRQAIETRGGYVFKHTGDGVCAAFASPRSAVDAAVAAQQALELPVRMGLATGEAELRDADYFGTVLNRAARVMAAGHGGQILLTDSTAALVTGVDLVELGPRRLRDLSTPVGVFQVRAPGLRFEFPALRALDSSPGNLRPSLTSFVGRESEVDQVRAALKVHRLVTLAGVGGVGKTRLACEVATRMSDEFPDGVWFFELAAVSDPGAVPDAVAAVLGITQQPGKNMTESVAAALEGRIRLLVFDNCEHVRDAAADLIEEMLARSTSVRILATSRERLDVADEQSWSVPSLDVGDGIASPAASLFVERAQSVSADFSVAEADDATAVVEICRRLDGIPLAIELAASRMASMSPIEVRDRLNHRFRLLVGSRRGLGRHQTLRHAVAWSYDHLDPAEQLLLERCSVFAGGFDLQSACAVAGSGGDDYEVLDLLDALVRKSLVTVDRRAGRTRYSMLETIREFAEEQLAGRGVAQEVRGAHAQHFAQRSTEVMTVWDSPDQREAYEWFTAELANLRIAFRWAADHEVIDNAAAIAENAAFLGYSVDNFEPITWAEELLETARAVDHPRATFLHVLASMCYSAGRFTDALRYAEIAVQMLDNCSNTVPYGLHAWPSGAFTVSGRPDRGIALSRTQLARGLDILTLTRGCLILALSIQGPSDEAMALSDGLLEAAQATRNPFAVCFAALADGFAFRDTDPARAMKVMRRGLSIAQETGNRSAVSHLAAVLCRVEANHGDPLAALDFFTVAIRNHHEAGSTAMMSTPLALLAAFFERLGRHEPAATLAGFAFSPVTAQSVPELKTVIARLRAELGNATYERCAQLGGNMSTAAMANYAYDQIDQTRTELMRAGAAPRA</sequence>
<dbReference type="GO" id="GO:0004016">
    <property type="term" value="F:adenylate cyclase activity"/>
    <property type="evidence" value="ECO:0007669"/>
    <property type="project" value="UniProtKB-ARBA"/>
</dbReference>
<dbReference type="InterPro" id="IPR036388">
    <property type="entry name" value="WH-like_DNA-bd_sf"/>
</dbReference>
<dbReference type="GO" id="GO:0035556">
    <property type="term" value="P:intracellular signal transduction"/>
    <property type="evidence" value="ECO:0007669"/>
    <property type="project" value="InterPro"/>
</dbReference>
<dbReference type="GO" id="GO:0043531">
    <property type="term" value="F:ADP binding"/>
    <property type="evidence" value="ECO:0007669"/>
    <property type="project" value="InterPro"/>
</dbReference>
<dbReference type="Gene3D" id="3.40.50.300">
    <property type="entry name" value="P-loop containing nucleotide triphosphate hydrolases"/>
    <property type="match status" value="1"/>
</dbReference>
<feature type="domain" description="Guanylate cyclase" evidence="1">
    <location>
        <begin position="14"/>
        <end position="117"/>
    </location>
</feature>
<dbReference type="eggNOG" id="COG2114">
    <property type="taxonomic scope" value="Bacteria"/>
</dbReference>
<dbReference type="Gene3D" id="1.25.40.10">
    <property type="entry name" value="Tetratricopeptide repeat domain"/>
    <property type="match status" value="1"/>
</dbReference>
<dbReference type="InterPro" id="IPR001054">
    <property type="entry name" value="A/G_cyclase"/>
</dbReference>
<organism evidence="2 3">
    <name type="scientific">Mycobacterium asiaticum</name>
    <dbReference type="NCBI Taxonomy" id="1790"/>
    <lineage>
        <taxon>Bacteria</taxon>
        <taxon>Bacillati</taxon>
        <taxon>Actinomycetota</taxon>
        <taxon>Actinomycetes</taxon>
        <taxon>Mycobacteriales</taxon>
        <taxon>Mycobacteriaceae</taxon>
        <taxon>Mycobacterium</taxon>
    </lineage>
</organism>
<dbReference type="SMART" id="SM00044">
    <property type="entry name" value="CYCc"/>
    <property type="match status" value="1"/>
</dbReference>
<dbReference type="AlphaFoldDB" id="A0A1A3C0T2"/>
<dbReference type="PANTHER" id="PTHR47691:SF3">
    <property type="entry name" value="HTH-TYPE TRANSCRIPTIONAL REGULATOR RV0890C-RELATED"/>
    <property type="match status" value="1"/>
</dbReference>
<dbReference type="GO" id="GO:0009190">
    <property type="term" value="P:cyclic nucleotide biosynthetic process"/>
    <property type="evidence" value="ECO:0007669"/>
    <property type="project" value="InterPro"/>
</dbReference>
<dbReference type="SUPFAM" id="SSF52540">
    <property type="entry name" value="P-loop containing nucleoside triphosphate hydrolases"/>
    <property type="match status" value="1"/>
</dbReference>
<dbReference type="Gene3D" id="3.30.70.1230">
    <property type="entry name" value="Nucleotide cyclase"/>
    <property type="match status" value="2"/>
</dbReference>
<evidence type="ECO:0000313" key="3">
    <source>
        <dbReference type="Proteomes" id="UP000093795"/>
    </source>
</evidence>
<dbReference type="InterPro" id="IPR058852">
    <property type="entry name" value="HTH_77"/>
</dbReference>
<gene>
    <name evidence="2" type="ORF">A9X01_24410</name>
</gene>
<accession>A0A1A3C0T2</accession>
<evidence type="ECO:0000313" key="2">
    <source>
        <dbReference type="EMBL" id="OBI80724.1"/>
    </source>
</evidence>
<dbReference type="InterPro" id="IPR029787">
    <property type="entry name" value="Nucleotide_cyclase"/>
</dbReference>
<dbReference type="CDD" id="cd07302">
    <property type="entry name" value="CHD"/>
    <property type="match status" value="1"/>
</dbReference>
<comment type="caution">
    <text evidence="2">The sequence shown here is derived from an EMBL/GenBank/DDBJ whole genome shotgun (WGS) entry which is preliminary data.</text>
</comment>
<name>A0A1A3C0T2_MYCAS</name>
<dbReference type="Pfam" id="PF25872">
    <property type="entry name" value="HTH_77"/>
    <property type="match status" value="1"/>
</dbReference>
<dbReference type="RefSeq" id="WP_065121925.1">
    <property type="nucleotide sequence ID" value="NZ_LZKQ01000209.1"/>
</dbReference>